<dbReference type="Pfam" id="PF04707">
    <property type="entry name" value="PRELI"/>
    <property type="match status" value="1"/>
</dbReference>
<protein>
    <submittedName>
        <fullName evidence="3">SEC14-like protein 1</fullName>
    </submittedName>
</protein>
<dbReference type="PANTHER" id="PTHR11158">
    <property type="entry name" value="MSF1/PX19 RELATED"/>
    <property type="match status" value="1"/>
</dbReference>
<comment type="caution">
    <text evidence="3">The sequence shown here is derived from an EMBL/GenBank/DDBJ whole genome shotgun (WGS) entry which is preliminary data.</text>
</comment>
<evidence type="ECO:0000256" key="1">
    <source>
        <dbReference type="SAM" id="MobiDB-lite"/>
    </source>
</evidence>
<feature type="domain" description="PRELI/MSF1" evidence="2">
    <location>
        <begin position="3"/>
        <end position="175"/>
    </location>
</feature>
<gene>
    <name evidence="3" type="primary">SEC14L1</name>
    <name evidence="3" type="ORF">GZH46_00114</name>
</gene>
<evidence type="ECO:0000313" key="4">
    <source>
        <dbReference type="Proteomes" id="UP000825002"/>
    </source>
</evidence>
<feature type="region of interest" description="Disordered" evidence="1">
    <location>
        <begin position="179"/>
        <end position="231"/>
    </location>
</feature>
<proteinExistence type="predicted"/>
<dbReference type="Proteomes" id="UP000825002">
    <property type="component" value="Unassembled WGS sequence"/>
</dbReference>
<organism evidence="3 4">
    <name type="scientific">Fragariocoptes setiger</name>
    <dbReference type="NCBI Taxonomy" id="1670756"/>
    <lineage>
        <taxon>Eukaryota</taxon>
        <taxon>Metazoa</taxon>
        <taxon>Ecdysozoa</taxon>
        <taxon>Arthropoda</taxon>
        <taxon>Chelicerata</taxon>
        <taxon>Arachnida</taxon>
        <taxon>Acari</taxon>
        <taxon>Acariformes</taxon>
        <taxon>Trombidiformes</taxon>
        <taxon>Prostigmata</taxon>
        <taxon>Eupodina</taxon>
        <taxon>Eriophyoidea</taxon>
        <taxon>Phytoptidae</taxon>
        <taxon>Fragariocoptes</taxon>
    </lineage>
</organism>
<sequence length="231" mass="26571">MVQKYKSPVWVYKYPFELVMAAYERRFPSCELIPVFVGSDILREEISPDQSIHIVERRCKINVDAPYILKKLAGVDYVYFIQINTLNKLERKLTIKANNESFANRITINEYCTYSTHPDNPDWTCFEQSACLEVKSFFGFETTVEKLAAKQYAQSISKGREIIEYYIQKLKNEGITHVPRFKLPDNTPTSTSTTTTTTTITNTTNNSTSNKPTNDTRTISSPLNNSNYLIE</sequence>
<dbReference type="InterPro" id="IPR037365">
    <property type="entry name" value="Slowmo/Ups"/>
</dbReference>
<accession>A0ABQ7SD30</accession>
<dbReference type="InterPro" id="IPR006797">
    <property type="entry name" value="PRELI/MSF1_dom"/>
</dbReference>
<evidence type="ECO:0000259" key="2">
    <source>
        <dbReference type="PROSITE" id="PS50904"/>
    </source>
</evidence>
<keyword evidence="4" id="KW-1185">Reference proteome</keyword>
<feature type="compositionally biased region" description="Low complexity" evidence="1">
    <location>
        <begin position="186"/>
        <end position="216"/>
    </location>
</feature>
<dbReference type="EMBL" id="JAIFTH010000011">
    <property type="protein sequence ID" value="KAG9511313.1"/>
    <property type="molecule type" value="Genomic_DNA"/>
</dbReference>
<feature type="compositionally biased region" description="Polar residues" evidence="1">
    <location>
        <begin position="217"/>
        <end position="231"/>
    </location>
</feature>
<reference evidence="3 4" key="1">
    <citation type="submission" date="2020-10" db="EMBL/GenBank/DDBJ databases">
        <authorList>
            <person name="Klimov P.B."/>
            <person name="Dyachkov S.M."/>
            <person name="Chetverikov P.E."/>
        </authorList>
    </citation>
    <scope>NUCLEOTIDE SEQUENCE [LARGE SCALE GENOMIC DNA]</scope>
    <source>
        <strain evidence="3">BMOC 18-1129-001#AD2665</strain>
        <tissue evidence="3">Entire mites</tissue>
    </source>
</reference>
<evidence type="ECO:0000313" key="3">
    <source>
        <dbReference type="EMBL" id="KAG9511313.1"/>
    </source>
</evidence>
<dbReference type="PROSITE" id="PS50904">
    <property type="entry name" value="PRELI_MSF1"/>
    <property type="match status" value="1"/>
</dbReference>
<name>A0ABQ7SD30_9ACAR</name>